<gene>
    <name evidence="1" type="ORF">Pint_06301</name>
</gene>
<name>A0ACC0Z5V7_9ROSI</name>
<protein>
    <submittedName>
        <fullName evidence="1">Uncharacterized protein</fullName>
    </submittedName>
</protein>
<comment type="caution">
    <text evidence="1">The sequence shown here is derived from an EMBL/GenBank/DDBJ whole genome shotgun (WGS) entry which is preliminary data.</text>
</comment>
<organism evidence="1 2">
    <name type="scientific">Pistacia integerrima</name>
    <dbReference type="NCBI Taxonomy" id="434235"/>
    <lineage>
        <taxon>Eukaryota</taxon>
        <taxon>Viridiplantae</taxon>
        <taxon>Streptophyta</taxon>
        <taxon>Embryophyta</taxon>
        <taxon>Tracheophyta</taxon>
        <taxon>Spermatophyta</taxon>
        <taxon>Magnoliopsida</taxon>
        <taxon>eudicotyledons</taxon>
        <taxon>Gunneridae</taxon>
        <taxon>Pentapetalae</taxon>
        <taxon>rosids</taxon>
        <taxon>malvids</taxon>
        <taxon>Sapindales</taxon>
        <taxon>Anacardiaceae</taxon>
        <taxon>Pistacia</taxon>
    </lineage>
</organism>
<keyword evidence="2" id="KW-1185">Reference proteome</keyword>
<evidence type="ECO:0000313" key="2">
    <source>
        <dbReference type="Proteomes" id="UP001163603"/>
    </source>
</evidence>
<accession>A0ACC0Z5V7</accession>
<proteinExistence type="predicted"/>
<reference evidence="2" key="1">
    <citation type="journal article" date="2023" name="G3 (Bethesda)">
        <title>Genome assembly and association tests identify interacting loci associated with vigor, precocity, and sex in interspecific pistachio rootstocks.</title>
        <authorList>
            <person name="Palmer W."/>
            <person name="Jacygrad E."/>
            <person name="Sagayaradj S."/>
            <person name="Cavanaugh K."/>
            <person name="Han R."/>
            <person name="Bertier L."/>
            <person name="Beede B."/>
            <person name="Kafkas S."/>
            <person name="Golino D."/>
            <person name="Preece J."/>
            <person name="Michelmore R."/>
        </authorList>
    </citation>
    <scope>NUCLEOTIDE SEQUENCE [LARGE SCALE GENOMIC DNA]</scope>
</reference>
<dbReference type="EMBL" id="CM047738">
    <property type="protein sequence ID" value="KAJ0046319.1"/>
    <property type="molecule type" value="Genomic_DNA"/>
</dbReference>
<evidence type="ECO:0000313" key="1">
    <source>
        <dbReference type="EMBL" id="KAJ0046319.1"/>
    </source>
</evidence>
<dbReference type="Proteomes" id="UP001163603">
    <property type="component" value="Chromosome 3"/>
</dbReference>
<sequence length="249" mass="27982">MLLTEIDHFSHSHRLKLMPVEAPYQCDGCKELGFAPCYQCTMCSFHLHEECARAEPNISHKYFKKCKFKFYEENLRGGVRICDACGKDIQGFLYQCSHEKAFDLHPCCAKLKETLTGPGGIKLYLSNKGQLKCLKCQSKKTSNGVKGFSYVSSSGKYCYHVACVKDLIVDNWRRGHFSSITEVNGHLALQNIAVSSQEVALLSGQSSMLRKAKTFCKKALLYIRLVVSAIFGNPTDLIFAILERLLSDN</sequence>